<accession>A0ACC2W4R6</accession>
<dbReference type="EMBL" id="JASBWR010000028">
    <property type="protein sequence ID" value="KAJ9106735.1"/>
    <property type="molecule type" value="Genomic_DNA"/>
</dbReference>
<proteinExistence type="predicted"/>
<gene>
    <name evidence="1" type="ORF">QFC19_003047</name>
</gene>
<dbReference type="Proteomes" id="UP001241377">
    <property type="component" value="Unassembled WGS sequence"/>
</dbReference>
<keyword evidence="2" id="KW-1185">Reference proteome</keyword>
<evidence type="ECO:0000313" key="2">
    <source>
        <dbReference type="Proteomes" id="UP001241377"/>
    </source>
</evidence>
<evidence type="ECO:0000313" key="1">
    <source>
        <dbReference type="EMBL" id="KAJ9106735.1"/>
    </source>
</evidence>
<reference evidence="1" key="1">
    <citation type="submission" date="2023-04" db="EMBL/GenBank/DDBJ databases">
        <title>Draft Genome sequencing of Naganishia species isolated from polar environments using Oxford Nanopore Technology.</title>
        <authorList>
            <person name="Leo P."/>
            <person name="Venkateswaran K."/>
        </authorList>
    </citation>
    <scope>NUCLEOTIDE SEQUENCE</scope>
    <source>
        <strain evidence="1">MNA-CCFEE 5261</strain>
    </source>
</reference>
<comment type="caution">
    <text evidence="1">The sequence shown here is derived from an EMBL/GenBank/DDBJ whole genome shotgun (WGS) entry which is preliminary data.</text>
</comment>
<name>A0ACC2W4R6_9TREE</name>
<organism evidence="1 2">
    <name type="scientific">Naganishia cerealis</name>
    <dbReference type="NCBI Taxonomy" id="610337"/>
    <lineage>
        <taxon>Eukaryota</taxon>
        <taxon>Fungi</taxon>
        <taxon>Dikarya</taxon>
        <taxon>Basidiomycota</taxon>
        <taxon>Agaricomycotina</taxon>
        <taxon>Tremellomycetes</taxon>
        <taxon>Filobasidiales</taxon>
        <taxon>Filobasidiaceae</taxon>
        <taxon>Naganishia</taxon>
    </lineage>
</organism>
<sequence length="1040" mass="114015">MAAYFKDMEIGGHPSGSKATEKVNQQHPVRPGNVGEPGSSTGIARRGIGGTRGNASAGHIGQTGGRPPTIRPSLPARSNDSQSGPADLYSPNNPQVLAALYGPTRGISSPAGGRGGRSGYRGKSTIHGRRLALAAGGTGPRESRDEDYQPNLEAGVANDAPPEIKSVSAPLPRPASGWGGQIDNRRGGYMHNSRGHSMHTGRGRPRHHPPHPSSNFSGKRKRNEEDREAAQGRPIPKMSKKEKAQKRAARVIAQREEAQKASISEQTPARNADRSEAPSGSSSRPRGEASYDSAKNARGKQASSESDFPGGRPNARNLASFNDTDTERRDRNSETHDNWSLPAPDSIPASTGVGVVLEDTVTAAPVTAPHVEREVSSSLQTTLRSQSVPQKLDKGKGVMHDPPEVNKTPYSRTRIQSEDIQLRNQPVNSRKDTVANDENHVIVRGMSNGLEGRASSNRDVASTSMLSRPALSQAGDISRISDRNEIDAVHEKEESHIDEDVEVLDVDGVERLSGTICFPMPNNCSTKVKDPDERRRNRLQFIRQQQISLENNCRVMGKTLWRSDGLALDWVLNRNAGTYRAYWPKTTINRVDWVNEQIRRCREQDSGREVTGVTELPEVCEIKWRKVKVPTRVPSLTASTPVMLDRLNLGPSLQTNTNPDPVSSQTAAARTSPIPSVAMQIQETLTKKRSVTAPDEKEDHNMDDDIINITAAGEQKSGSQAFPMPPDCNPMYVMDAEDRRWNRRQFVRKQKIQLENDCKRVTRTLWRDDGCALDWELDREKGTYREFWPGGVVDYEWAKCVAERCRVQEPGRVILSIAQQPDIVEINWKRVGTNPSANPIAKPKFPPTEPENGVNMPKWKAIPNEGLGSSAALEIPGKVNEAPTRGIYEESADMDMGLQLTSSPPLLATSPTVPAANGPLSHLHSTPQLSSSHKQAISHPPDVHIQSAAVAQTSSTTPGESQSVAQQETSDVQTELTNIETEVNANFGKYQHWYHIREKATGSTQKAIAQDRMDRIAERIEELMARQTTLQNLSPAATSQ</sequence>
<protein>
    <submittedName>
        <fullName evidence="1">Uncharacterized protein</fullName>
    </submittedName>
</protein>